<sequence length="437" mass="45987">MSGATRGATRLSYAAYGLLGLPLAMSALPIYIQAPAYYTGHLGLALAGTGWVLFLSRLVDTLQDPWLGRCIDRLHGLRLKVWLMAAALLLALAFFGLWLPPTAVRGSGTALLAWLGAMLIVTYTAHSMLNIAYLAWGARLSQRDEGLLGASALRELAGLVGAVIASVAPAYIFAGGGSGASNLESSLSIYALGFAICLVIALAALLLLAPPWNRAGDVALGWREVLTRMQSNRSFRRLLLPYFFNAVSVAIPATLALFFINDRLQSSQYAGAFLALYFLSTAFGLPLWVALAKRLGVLQAWRLGMLLAIVAFGGAALLQAGDVWLYASICIAAGLALGADLALPPVLLAGVIGKNESPAAYYGVWTLLAKLALAVSGLALPLLAVLGYQPGMGDTGGIAALGWVYAAVPCLFKLLALLLLRSMQTFAPDHSLLETPS</sequence>
<organism evidence="7 8">
    <name type="scientific">Herbaspirillum rhizosphaerae</name>
    <dbReference type="NCBI Taxonomy" id="346179"/>
    <lineage>
        <taxon>Bacteria</taxon>
        <taxon>Pseudomonadati</taxon>
        <taxon>Pseudomonadota</taxon>
        <taxon>Betaproteobacteria</taxon>
        <taxon>Burkholderiales</taxon>
        <taxon>Oxalobacteraceae</taxon>
        <taxon>Herbaspirillum</taxon>
    </lineage>
</organism>
<evidence type="ECO:0000259" key="6">
    <source>
        <dbReference type="PROSITE" id="PS50850"/>
    </source>
</evidence>
<keyword evidence="8" id="KW-1185">Reference proteome</keyword>
<dbReference type="EMBL" id="JAQQFR010000015">
    <property type="protein sequence ID" value="MFL9880763.1"/>
    <property type="molecule type" value="Genomic_DNA"/>
</dbReference>
<dbReference type="SUPFAM" id="SSF103473">
    <property type="entry name" value="MFS general substrate transporter"/>
    <property type="match status" value="1"/>
</dbReference>
<feature type="transmembrane region" description="Helical" evidence="5">
    <location>
        <begin position="364"/>
        <end position="388"/>
    </location>
</feature>
<comment type="similarity">
    <text evidence="1">Belongs to the sodium:galactoside symporter (TC 2.A.2) family.</text>
</comment>
<dbReference type="InterPro" id="IPR036259">
    <property type="entry name" value="MFS_trans_sf"/>
</dbReference>
<evidence type="ECO:0000256" key="1">
    <source>
        <dbReference type="ARBA" id="ARBA00009617"/>
    </source>
</evidence>
<accession>A0ABW8ZD40</accession>
<dbReference type="InterPro" id="IPR039672">
    <property type="entry name" value="MFS_2"/>
</dbReference>
<feature type="transmembrane region" description="Helical" evidence="5">
    <location>
        <begin position="156"/>
        <end position="175"/>
    </location>
</feature>
<dbReference type="PANTHER" id="PTHR11328">
    <property type="entry name" value="MAJOR FACILITATOR SUPERFAMILY DOMAIN-CONTAINING PROTEIN"/>
    <property type="match status" value="1"/>
</dbReference>
<dbReference type="PROSITE" id="PS50850">
    <property type="entry name" value="MFS"/>
    <property type="match status" value="1"/>
</dbReference>
<evidence type="ECO:0000256" key="2">
    <source>
        <dbReference type="ARBA" id="ARBA00022692"/>
    </source>
</evidence>
<proteinExistence type="inferred from homology"/>
<dbReference type="InterPro" id="IPR020846">
    <property type="entry name" value="MFS_dom"/>
</dbReference>
<dbReference type="Gene3D" id="1.20.1250.20">
    <property type="entry name" value="MFS general substrate transporter like domains"/>
    <property type="match status" value="2"/>
</dbReference>
<dbReference type="Pfam" id="PF13347">
    <property type="entry name" value="MFS_2"/>
    <property type="match status" value="1"/>
</dbReference>
<name>A0ABW8ZD40_9BURK</name>
<evidence type="ECO:0000313" key="8">
    <source>
        <dbReference type="Proteomes" id="UP001629214"/>
    </source>
</evidence>
<keyword evidence="4 5" id="KW-0472">Membrane</keyword>
<feature type="transmembrane region" description="Helical" evidence="5">
    <location>
        <begin position="12"/>
        <end position="32"/>
    </location>
</feature>
<feature type="transmembrane region" description="Helical" evidence="5">
    <location>
        <begin position="111"/>
        <end position="136"/>
    </location>
</feature>
<gene>
    <name evidence="7" type="ORF">PQR63_20365</name>
</gene>
<feature type="domain" description="Major facilitator superfamily (MFS) profile" evidence="6">
    <location>
        <begin position="234"/>
        <end position="437"/>
    </location>
</feature>
<evidence type="ECO:0000256" key="3">
    <source>
        <dbReference type="ARBA" id="ARBA00022989"/>
    </source>
</evidence>
<feature type="transmembrane region" description="Helical" evidence="5">
    <location>
        <begin position="303"/>
        <end position="320"/>
    </location>
</feature>
<keyword evidence="3 5" id="KW-1133">Transmembrane helix</keyword>
<feature type="transmembrane region" description="Helical" evidence="5">
    <location>
        <begin position="272"/>
        <end position="291"/>
    </location>
</feature>
<feature type="transmembrane region" description="Helical" evidence="5">
    <location>
        <begin position="400"/>
        <end position="420"/>
    </location>
</feature>
<evidence type="ECO:0000256" key="4">
    <source>
        <dbReference type="ARBA" id="ARBA00023136"/>
    </source>
</evidence>
<protein>
    <submittedName>
        <fullName evidence="7">MFS transporter</fullName>
    </submittedName>
</protein>
<reference evidence="7 8" key="1">
    <citation type="journal article" date="2024" name="Chem. Sci.">
        <title>Discovery of megapolipeptins by genome mining of a Burkholderiales bacteria collection.</title>
        <authorList>
            <person name="Paulo B.S."/>
            <person name="Recchia M.J.J."/>
            <person name="Lee S."/>
            <person name="Fergusson C.H."/>
            <person name="Romanowski S.B."/>
            <person name="Hernandez A."/>
            <person name="Krull N."/>
            <person name="Liu D.Y."/>
            <person name="Cavanagh H."/>
            <person name="Bos A."/>
            <person name="Gray C.A."/>
            <person name="Murphy B.T."/>
            <person name="Linington R.G."/>
            <person name="Eustaquio A.S."/>
        </authorList>
    </citation>
    <scope>NUCLEOTIDE SEQUENCE [LARGE SCALE GENOMIC DNA]</scope>
    <source>
        <strain evidence="7 8">RL21-008-BIB-B</strain>
    </source>
</reference>
<feature type="transmembrane region" description="Helical" evidence="5">
    <location>
        <begin position="187"/>
        <end position="208"/>
    </location>
</feature>
<dbReference type="PANTHER" id="PTHR11328:SF24">
    <property type="entry name" value="MAJOR FACILITATOR SUPERFAMILY (MFS) PROFILE DOMAIN-CONTAINING PROTEIN"/>
    <property type="match status" value="1"/>
</dbReference>
<comment type="caution">
    <text evidence="7">The sequence shown here is derived from an EMBL/GenBank/DDBJ whole genome shotgun (WGS) entry which is preliminary data.</text>
</comment>
<keyword evidence="2 5" id="KW-0812">Transmembrane</keyword>
<feature type="transmembrane region" description="Helical" evidence="5">
    <location>
        <begin position="79"/>
        <end position="99"/>
    </location>
</feature>
<feature type="transmembrane region" description="Helical" evidence="5">
    <location>
        <begin position="238"/>
        <end position="260"/>
    </location>
</feature>
<feature type="transmembrane region" description="Helical" evidence="5">
    <location>
        <begin position="38"/>
        <end position="59"/>
    </location>
</feature>
<feature type="transmembrane region" description="Helical" evidence="5">
    <location>
        <begin position="326"/>
        <end position="352"/>
    </location>
</feature>
<evidence type="ECO:0000256" key="5">
    <source>
        <dbReference type="SAM" id="Phobius"/>
    </source>
</evidence>
<dbReference type="Proteomes" id="UP001629214">
    <property type="component" value="Unassembled WGS sequence"/>
</dbReference>
<evidence type="ECO:0000313" key="7">
    <source>
        <dbReference type="EMBL" id="MFL9880763.1"/>
    </source>
</evidence>
<dbReference type="RefSeq" id="WP_408169772.1">
    <property type="nucleotide sequence ID" value="NZ_JAQQFR010000015.1"/>
</dbReference>